<dbReference type="PhylomeDB" id="B3RT80"/>
<dbReference type="EMBL" id="DS985243">
    <property type="protein sequence ID" value="EDV27176.1"/>
    <property type="molecule type" value="Genomic_DNA"/>
</dbReference>
<dbReference type="PANTHER" id="PTHR10672">
    <property type="entry name" value="ADDUCIN"/>
    <property type="match status" value="1"/>
</dbReference>
<feature type="non-terminal residue" evidence="3">
    <location>
        <position position="1"/>
    </location>
</feature>
<dbReference type="AlphaFoldDB" id="B3RT80"/>
<name>B3RT80_TRIAD</name>
<dbReference type="PANTHER" id="PTHR10672:SF3">
    <property type="entry name" value="PROTEIN HU-LI TAI SHAO"/>
    <property type="match status" value="1"/>
</dbReference>
<dbReference type="RefSeq" id="XP_002111172.1">
    <property type="nucleotide sequence ID" value="XM_002111136.1"/>
</dbReference>
<dbReference type="SUPFAM" id="SSF53639">
    <property type="entry name" value="AraD/HMP-PK domain-like"/>
    <property type="match status" value="1"/>
</dbReference>
<comment type="similarity">
    <text evidence="1">Belongs to the aldolase class II family. Adducin subfamily.</text>
</comment>
<dbReference type="GeneID" id="6751861"/>
<evidence type="ECO:0000259" key="2">
    <source>
        <dbReference type="SMART" id="SM01007"/>
    </source>
</evidence>
<dbReference type="STRING" id="10228.B3RT80"/>
<dbReference type="InParanoid" id="B3RT80"/>
<dbReference type="InterPro" id="IPR051017">
    <property type="entry name" value="Aldolase-II_Adducin_sf"/>
</dbReference>
<dbReference type="OrthoDB" id="3238794at2759"/>
<dbReference type="eggNOG" id="KOG3699">
    <property type="taxonomic scope" value="Eukaryota"/>
</dbReference>
<dbReference type="InterPro" id="IPR036409">
    <property type="entry name" value="Aldolase_II/adducin_N_sf"/>
</dbReference>
<accession>B3RT80</accession>
<gene>
    <name evidence="3" type="ORF">TRIADDRAFT_3859</name>
</gene>
<evidence type="ECO:0000313" key="4">
    <source>
        <dbReference type="Proteomes" id="UP000009022"/>
    </source>
</evidence>
<dbReference type="FunFam" id="3.40.225.10:FF:000013">
    <property type="entry name" value="Class II aldolase"/>
    <property type="match status" value="1"/>
</dbReference>
<dbReference type="Gene3D" id="3.40.225.10">
    <property type="entry name" value="Class II aldolase/adducin N-terminal domain"/>
    <property type="match status" value="1"/>
</dbReference>
<dbReference type="InterPro" id="IPR001303">
    <property type="entry name" value="Aldolase_II/adducin_N"/>
</dbReference>
<dbReference type="KEGG" id="tad:TRIADDRAFT_3859"/>
<protein>
    <recommendedName>
        <fullName evidence="2">Class II aldolase/adducin N-terminal domain-containing protein</fullName>
    </recommendedName>
</protein>
<dbReference type="SMART" id="SM01007">
    <property type="entry name" value="Aldolase_II"/>
    <property type="match status" value="1"/>
</dbReference>
<dbReference type="Pfam" id="PF00596">
    <property type="entry name" value="Aldolase_II"/>
    <property type="match status" value="1"/>
</dbReference>
<dbReference type="NCBIfam" id="NF005451">
    <property type="entry name" value="PRK07044.1"/>
    <property type="match status" value="1"/>
</dbReference>
<dbReference type="Proteomes" id="UP000009022">
    <property type="component" value="Unassembled WGS sequence"/>
</dbReference>
<proteinExistence type="inferred from homology"/>
<dbReference type="CTD" id="6751861"/>
<evidence type="ECO:0000256" key="1">
    <source>
        <dbReference type="ARBA" id="ARBA00006274"/>
    </source>
</evidence>
<dbReference type="OMA" id="REAHDWT"/>
<evidence type="ECO:0000313" key="3">
    <source>
        <dbReference type="EMBL" id="EDV27176.1"/>
    </source>
</evidence>
<dbReference type="HOGENOM" id="CLU_006033_0_0_1"/>
<dbReference type="GO" id="GO:0005886">
    <property type="term" value="C:plasma membrane"/>
    <property type="evidence" value="ECO:0007669"/>
    <property type="project" value="UniProtKB-SubCell"/>
</dbReference>
<sequence length="217" mass="23991">PINDYDLGVDTSKYEEGEKELRIKLACLYRVVALMGWNDSIFNHISARVSQDKDHFLINPFGLLFDEMTASCFIKVDEHGNVIDPGSTHFNINMAGYVIHSAIHMGRKDVVCAIHLHTSKATAIGSTKTGYLPLTQDSLIPGPIGYHDYQGIAVDENERKSIVEDIGDKNVLLLRNHGFLAAGKSVEEAFSGAYFFMSACEMQYSAMSAGKEDLILL</sequence>
<reference evidence="3 4" key="1">
    <citation type="journal article" date="2008" name="Nature">
        <title>The Trichoplax genome and the nature of placozoans.</title>
        <authorList>
            <person name="Srivastava M."/>
            <person name="Begovic E."/>
            <person name="Chapman J."/>
            <person name="Putnam N.H."/>
            <person name="Hellsten U."/>
            <person name="Kawashima T."/>
            <person name="Kuo A."/>
            <person name="Mitros T."/>
            <person name="Salamov A."/>
            <person name="Carpenter M.L."/>
            <person name="Signorovitch A.Y."/>
            <person name="Moreno M.A."/>
            <person name="Kamm K."/>
            <person name="Grimwood J."/>
            <person name="Schmutz J."/>
            <person name="Shapiro H."/>
            <person name="Grigoriev I.V."/>
            <person name="Buss L.W."/>
            <person name="Schierwater B."/>
            <person name="Dellaporta S.L."/>
            <person name="Rokhsar D.S."/>
        </authorList>
    </citation>
    <scope>NUCLEOTIDE SEQUENCE [LARGE SCALE GENOMIC DNA]</scope>
    <source>
        <strain evidence="3 4">Grell-BS-1999</strain>
    </source>
</reference>
<feature type="domain" description="Class II aldolase/adducin N-terminal" evidence="2">
    <location>
        <begin position="23"/>
        <end position="204"/>
    </location>
</feature>
<organism evidence="3 4">
    <name type="scientific">Trichoplax adhaerens</name>
    <name type="common">Trichoplax reptans</name>
    <dbReference type="NCBI Taxonomy" id="10228"/>
    <lineage>
        <taxon>Eukaryota</taxon>
        <taxon>Metazoa</taxon>
        <taxon>Placozoa</taxon>
        <taxon>Uniplacotomia</taxon>
        <taxon>Trichoplacea</taxon>
        <taxon>Trichoplacidae</taxon>
        <taxon>Trichoplax</taxon>
    </lineage>
</organism>
<keyword evidence="4" id="KW-1185">Reference proteome</keyword>
<feature type="non-terminal residue" evidence="3">
    <location>
        <position position="217"/>
    </location>
</feature>